<proteinExistence type="predicted"/>
<evidence type="ECO:0000313" key="3">
    <source>
        <dbReference type="Proteomes" id="UP000076632"/>
    </source>
</evidence>
<dbReference type="AlphaFoldDB" id="A0A165IGL8"/>
<feature type="transmembrane region" description="Helical" evidence="1">
    <location>
        <begin position="21"/>
        <end position="45"/>
    </location>
</feature>
<dbReference type="RefSeq" id="XP_018190420.1">
    <property type="nucleotide sequence ID" value="XM_018336715.1"/>
</dbReference>
<keyword evidence="1" id="KW-0472">Membrane</keyword>
<accession>A0A165IGL8</accession>
<keyword evidence="3" id="KW-1185">Reference proteome</keyword>
<organism evidence="2 3">
    <name type="scientific">Xylona heveae (strain CBS 132557 / TC161)</name>
    <dbReference type="NCBI Taxonomy" id="1328760"/>
    <lineage>
        <taxon>Eukaryota</taxon>
        <taxon>Fungi</taxon>
        <taxon>Dikarya</taxon>
        <taxon>Ascomycota</taxon>
        <taxon>Pezizomycotina</taxon>
        <taxon>Xylonomycetes</taxon>
        <taxon>Xylonales</taxon>
        <taxon>Xylonaceae</taxon>
        <taxon>Xylona</taxon>
    </lineage>
</organism>
<dbReference type="Proteomes" id="UP000076632">
    <property type="component" value="Unassembled WGS sequence"/>
</dbReference>
<evidence type="ECO:0000313" key="2">
    <source>
        <dbReference type="EMBL" id="KZF24865.1"/>
    </source>
</evidence>
<keyword evidence="1" id="KW-1133">Transmembrane helix</keyword>
<dbReference type="InParanoid" id="A0A165IGL8"/>
<gene>
    <name evidence="2" type="ORF">L228DRAFT_57478</name>
</gene>
<dbReference type="GeneID" id="28901852"/>
<keyword evidence="1" id="KW-0812">Transmembrane</keyword>
<evidence type="ECO:0000256" key="1">
    <source>
        <dbReference type="SAM" id="Phobius"/>
    </source>
</evidence>
<name>A0A165IGL8_XYLHT</name>
<sequence length="154" mass="18229">MSLDDFPRCSFPDDHFCAFQVYIWLPAFLPWLLPELLALTSLLLIQQIQVLTTYLQRPVFPLKPAYSCCWFSSWEPRFIKFHVHSPDPQLILLTERHWPSFSRRRTSIRPYSTNRNIENSPHGLVLKSRSAYKRKNHHAKWTVSRIAPSLIPKQ</sequence>
<reference evidence="2 3" key="1">
    <citation type="journal article" date="2016" name="Fungal Biol.">
        <title>The genome of Xylona heveae provides a window into fungal endophytism.</title>
        <authorList>
            <person name="Gazis R."/>
            <person name="Kuo A."/>
            <person name="Riley R."/>
            <person name="LaButti K."/>
            <person name="Lipzen A."/>
            <person name="Lin J."/>
            <person name="Amirebrahimi M."/>
            <person name="Hesse C.N."/>
            <person name="Spatafora J.W."/>
            <person name="Henrissat B."/>
            <person name="Hainaut M."/>
            <person name="Grigoriev I.V."/>
            <person name="Hibbett D.S."/>
        </authorList>
    </citation>
    <scope>NUCLEOTIDE SEQUENCE [LARGE SCALE GENOMIC DNA]</scope>
    <source>
        <strain evidence="2 3">TC161</strain>
    </source>
</reference>
<dbReference type="EMBL" id="KV407455">
    <property type="protein sequence ID" value="KZF24865.1"/>
    <property type="molecule type" value="Genomic_DNA"/>
</dbReference>
<protein>
    <submittedName>
        <fullName evidence="2">Uncharacterized protein</fullName>
    </submittedName>
</protein>